<dbReference type="Gene3D" id="4.10.240.10">
    <property type="entry name" value="Zn(2)-C6 fungal-type DNA-binding domain"/>
    <property type="match status" value="1"/>
</dbReference>
<evidence type="ECO:0000256" key="6">
    <source>
        <dbReference type="ARBA" id="ARBA00023242"/>
    </source>
</evidence>
<dbReference type="CDD" id="cd00067">
    <property type="entry name" value="GAL4"/>
    <property type="match status" value="1"/>
</dbReference>
<keyword evidence="10" id="KW-1185">Reference proteome</keyword>
<dbReference type="OrthoDB" id="4236860at2759"/>
<evidence type="ECO:0000256" key="5">
    <source>
        <dbReference type="ARBA" id="ARBA00023163"/>
    </source>
</evidence>
<dbReference type="Proteomes" id="UP000193144">
    <property type="component" value="Unassembled WGS sequence"/>
</dbReference>
<dbReference type="SUPFAM" id="SSF57701">
    <property type="entry name" value="Zn2/Cys6 DNA-binding domain"/>
    <property type="match status" value="1"/>
</dbReference>
<dbReference type="GO" id="GO:0000978">
    <property type="term" value="F:RNA polymerase II cis-regulatory region sequence-specific DNA binding"/>
    <property type="evidence" value="ECO:0007669"/>
    <property type="project" value="TreeGrafter"/>
</dbReference>
<keyword evidence="4" id="KW-0238">DNA-binding</keyword>
<dbReference type="PROSITE" id="PS00463">
    <property type="entry name" value="ZN2_CY6_FUNGAL_1"/>
    <property type="match status" value="1"/>
</dbReference>
<dbReference type="Pfam" id="PF04082">
    <property type="entry name" value="Fungal_trans"/>
    <property type="match status" value="1"/>
</dbReference>
<feature type="domain" description="Zn(2)-C6 fungal-type" evidence="8">
    <location>
        <begin position="34"/>
        <end position="66"/>
    </location>
</feature>
<evidence type="ECO:0000256" key="3">
    <source>
        <dbReference type="ARBA" id="ARBA00023015"/>
    </source>
</evidence>
<keyword evidence="3" id="KW-0805">Transcription regulation</keyword>
<dbReference type="PANTHER" id="PTHR31944:SF130">
    <property type="entry name" value="ZN(II)2CYS6 TRANSCRIPTION FACTO (EUROFUNG)"/>
    <property type="match status" value="1"/>
</dbReference>
<dbReference type="Pfam" id="PF00172">
    <property type="entry name" value="Zn_clus"/>
    <property type="match status" value="1"/>
</dbReference>
<dbReference type="InterPro" id="IPR036864">
    <property type="entry name" value="Zn2-C6_fun-type_DNA-bd_sf"/>
</dbReference>
<keyword evidence="1" id="KW-0479">Metal-binding</keyword>
<evidence type="ECO:0000313" key="10">
    <source>
        <dbReference type="Proteomes" id="UP000193144"/>
    </source>
</evidence>
<sequence length="859" mass="94611">MSAAHQSAESRSNSPEGIDATGERRATKKRKVLSCYACRNRKMKCDRVYPVCGRCQKTGRTGQCTYDPRLLDDEFVHYNGHVQRAIGSSVRPDDDGHGNSSNSTTAPDALTWKLRTQERRLEILENKLAEIEGGGHHSPMVLGFHTDNLEDEESPVKEAIMFRGKSFKTQFHGSTSPMSLIGQFVPLKCFTQQAMPADHTMSQIRTDFKGFRDRRKAKLKAKGAMIQGTDAEILGLLPGKPILDARVKTYFENFESAHRILHRPSFLVEYEKFWTLAAADNPPTELAAMLILIIGITNPLVPDQAAFIGDRTSERESAVSLIGLCDAWIARRSWKQVTMSFYQLQCLSLLAKRVNCIQMKQDWVNIGDIVRVAIATGMHRDPGLISGGRISEFEKEMRRRLWATTAELELQSSIDCGLQSSLYGLYFDIQPPANVSDETLTTDSKQAPTREPTMQFTDASYLNISAKSLPLRIHLAQILNNPSTKLRYSDVLHYDTKISALIASLPTSSWKTDDDRTMVPAALLDLQLRQFLVVLHMPYARVASSNPHFSYSFTACLNAASGIIEHYGKMKDKGIVSLLHARNDIFRVGIILAQVIYHNCDLSPPPAPAPSNATIVTNGSAEANIHNTTQPPKAEDPTQRDDYKFPSPGTLFHTPHMPSHNFLASTLIKSGIILLEHTIVLFETKVMSLGTGYMEYWLLSAAIEMIPSPSSTPTAPPTHPNTQASSYTTEIQTRGRAALDRMTRLCARVVAMQKDPGNDFANHLMSTMSIMTPPSTLTPDSGRSSGGIDVSMRGVGVGLPGMNGIPGIAGMAMGFEDGAAAAEAGAQGLYDEGRDIDMQVDLSGWAFADFWSFDVGGDF</sequence>
<evidence type="ECO:0000256" key="1">
    <source>
        <dbReference type="ARBA" id="ARBA00022723"/>
    </source>
</evidence>
<dbReference type="GO" id="GO:0005634">
    <property type="term" value="C:nucleus"/>
    <property type="evidence" value="ECO:0007669"/>
    <property type="project" value="TreeGrafter"/>
</dbReference>
<feature type="region of interest" description="Disordered" evidence="7">
    <location>
        <begin position="709"/>
        <end position="730"/>
    </location>
</feature>
<dbReference type="InterPro" id="IPR007219">
    <property type="entry name" value="XnlR_reg_dom"/>
</dbReference>
<reference evidence="9 10" key="1">
    <citation type="submission" date="2016-07" db="EMBL/GenBank/DDBJ databases">
        <title>Pervasive Adenine N6-methylation of Active Genes in Fungi.</title>
        <authorList>
            <consortium name="DOE Joint Genome Institute"/>
            <person name="Mondo S.J."/>
            <person name="Dannebaum R.O."/>
            <person name="Kuo R.C."/>
            <person name="Labutti K."/>
            <person name="Haridas S."/>
            <person name="Kuo A."/>
            <person name="Salamov A."/>
            <person name="Ahrendt S.R."/>
            <person name="Lipzen A."/>
            <person name="Sullivan W."/>
            <person name="Andreopoulos W.B."/>
            <person name="Clum A."/>
            <person name="Lindquist E."/>
            <person name="Daum C."/>
            <person name="Ramamoorthy G.K."/>
            <person name="Gryganskyi A."/>
            <person name="Culley D."/>
            <person name="Magnuson J.K."/>
            <person name="James T.Y."/>
            <person name="O'Malley M.A."/>
            <person name="Stajich J.E."/>
            <person name="Spatafora J.W."/>
            <person name="Visel A."/>
            <person name="Grigoriev I.V."/>
        </authorList>
    </citation>
    <scope>NUCLEOTIDE SEQUENCE [LARGE SCALE GENOMIC DNA]</scope>
    <source>
        <strain evidence="9 10">CBS 115471</strain>
    </source>
</reference>
<gene>
    <name evidence="9" type="ORF">BCR34DRAFT_628266</name>
</gene>
<organism evidence="9 10">
    <name type="scientific">Clohesyomyces aquaticus</name>
    <dbReference type="NCBI Taxonomy" id="1231657"/>
    <lineage>
        <taxon>Eukaryota</taxon>
        <taxon>Fungi</taxon>
        <taxon>Dikarya</taxon>
        <taxon>Ascomycota</taxon>
        <taxon>Pezizomycotina</taxon>
        <taxon>Dothideomycetes</taxon>
        <taxon>Pleosporomycetidae</taxon>
        <taxon>Pleosporales</taxon>
        <taxon>Lindgomycetaceae</taxon>
        <taxon>Clohesyomyces</taxon>
    </lineage>
</organism>
<dbReference type="GO" id="GO:0006351">
    <property type="term" value="P:DNA-templated transcription"/>
    <property type="evidence" value="ECO:0007669"/>
    <property type="project" value="InterPro"/>
</dbReference>
<keyword evidence="2" id="KW-0862">Zinc</keyword>
<dbReference type="CDD" id="cd12148">
    <property type="entry name" value="fungal_TF_MHR"/>
    <property type="match status" value="1"/>
</dbReference>
<name>A0A1Y1YLY1_9PLEO</name>
<comment type="caution">
    <text evidence="9">The sequence shown here is derived from an EMBL/GenBank/DDBJ whole genome shotgun (WGS) entry which is preliminary data.</text>
</comment>
<dbReference type="InterPro" id="IPR051430">
    <property type="entry name" value="Fungal_TF_Env_Response"/>
</dbReference>
<dbReference type="PROSITE" id="PS50048">
    <property type="entry name" value="ZN2_CY6_FUNGAL_2"/>
    <property type="match status" value="1"/>
</dbReference>
<protein>
    <recommendedName>
        <fullName evidence="8">Zn(2)-C6 fungal-type domain-containing protein</fullName>
    </recommendedName>
</protein>
<feature type="region of interest" description="Disordered" evidence="7">
    <location>
        <begin position="1"/>
        <end position="25"/>
    </location>
</feature>
<accession>A0A1Y1YLY1</accession>
<evidence type="ECO:0000256" key="4">
    <source>
        <dbReference type="ARBA" id="ARBA00023125"/>
    </source>
</evidence>
<dbReference type="InterPro" id="IPR001138">
    <property type="entry name" value="Zn2Cys6_DnaBD"/>
</dbReference>
<proteinExistence type="predicted"/>
<evidence type="ECO:0000256" key="2">
    <source>
        <dbReference type="ARBA" id="ARBA00022833"/>
    </source>
</evidence>
<dbReference type="EMBL" id="MCFA01000205">
    <property type="protein sequence ID" value="ORX99020.1"/>
    <property type="molecule type" value="Genomic_DNA"/>
</dbReference>
<feature type="compositionally biased region" description="Polar residues" evidence="7">
    <location>
        <begin position="1"/>
        <end position="15"/>
    </location>
</feature>
<dbReference type="GO" id="GO:0001228">
    <property type="term" value="F:DNA-binding transcription activator activity, RNA polymerase II-specific"/>
    <property type="evidence" value="ECO:0007669"/>
    <property type="project" value="TreeGrafter"/>
</dbReference>
<dbReference type="PANTHER" id="PTHR31944">
    <property type="entry name" value="HEME-RESPONSIVE ZINC FINGER TRANSCRIPTION FACTOR HAP1"/>
    <property type="match status" value="1"/>
</dbReference>
<evidence type="ECO:0000313" key="9">
    <source>
        <dbReference type="EMBL" id="ORX99020.1"/>
    </source>
</evidence>
<keyword evidence="5" id="KW-0804">Transcription</keyword>
<dbReference type="STRING" id="1231657.A0A1Y1YLY1"/>
<feature type="compositionally biased region" description="Polar residues" evidence="7">
    <location>
        <begin position="721"/>
        <end position="730"/>
    </location>
</feature>
<keyword evidence="6" id="KW-0539">Nucleus</keyword>
<dbReference type="SMART" id="SM00066">
    <property type="entry name" value="GAL4"/>
    <property type="match status" value="1"/>
</dbReference>
<evidence type="ECO:0000256" key="7">
    <source>
        <dbReference type="SAM" id="MobiDB-lite"/>
    </source>
</evidence>
<feature type="region of interest" description="Disordered" evidence="7">
    <location>
        <begin position="86"/>
        <end position="109"/>
    </location>
</feature>
<evidence type="ECO:0000259" key="8">
    <source>
        <dbReference type="PROSITE" id="PS50048"/>
    </source>
</evidence>
<dbReference type="GO" id="GO:0008270">
    <property type="term" value="F:zinc ion binding"/>
    <property type="evidence" value="ECO:0007669"/>
    <property type="project" value="InterPro"/>
</dbReference>
<dbReference type="AlphaFoldDB" id="A0A1Y1YLY1"/>